<dbReference type="SUPFAM" id="SSF51182">
    <property type="entry name" value="RmlC-like cupins"/>
    <property type="match status" value="1"/>
</dbReference>
<dbReference type="InterPro" id="IPR014710">
    <property type="entry name" value="RmlC-like_jellyroll"/>
</dbReference>
<evidence type="ECO:0000256" key="2">
    <source>
        <dbReference type="RuleBase" id="RU003457"/>
    </source>
</evidence>
<dbReference type="InterPro" id="IPR003829">
    <property type="entry name" value="Pirin_N_dom"/>
</dbReference>
<evidence type="ECO:0000313" key="5">
    <source>
        <dbReference type="EMBL" id="MBP1925120.1"/>
    </source>
</evidence>
<dbReference type="InterPro" id="IPR012093">
    <property type="entry name" value="Pirin"/>
</dbReference>
<dbReference type="PANTHER" id="PTHR13903">
    <property type="entry name" value="PIRIN-RELATED"/>
    <property type="match status" value="1"/>
</dbReference>
<dbReference type="Proteomes" id="UP001519342">
    <property type="component" value="Unassembled WGS sequence"/>
</dbReference>
<evidence type="ECO:0000256" key="1">
    <source>
        <dbReference type="ARBA" id="ARBA00008416"/>
    </source>
</evidence>
<proteinExistence type="inferred from homology"/>
<sequence>MKIRNVKKIVAGKRAVDGAGVRLVRVIGHDDVEDFDPFLMLDAFDSENPDDYVKGFPWHPHRGIETITYLIKGDIEHGDSLGNKGSILDGCCQWMTAGSGIMHQEMPQPSDRMLGSQLWLNLPKKYKMTNPSYCDIKADMIPKVEEAGTVVRVISGDYKGNTSSVYGDYVKILYFDVEMKEGVEWKFKTEEDLNLFIYIVEGDGFFGESEDNLIDSKRALLFDNGDEFRAKAGKGGIRFFLFAGKPLKEPVAWGGPIVMNTKEELNEAYKDLDEGTFVKHK</sequence>
<dbReference type="RefSeq" id="WP_209510866.1">
    <property type="nucleotide sequence ID" value="NZ_JAGGKS010000002.1"/>
</dbReference>
<dbReference type="InterPro" id="IPR008778">
    <property type="entry name" value="Pirin_C_dom"/>
</dbReference>
<dbReference type="Gene3D" id="2.60.120.10">
    <property type="entry name" value="Jelly Rolls"/>
    <property type="match status" value="2"/>
</dbReference>
<dbReference type="CDD" id="cd02247">
    <property type="entry name" value="cupin_pirin_C"/>
    <property type="match status" value="1"/>
</dbReference>
<reference evidence="5 6" key="1">
    <citation type="submission" date="2021-03" db="EMBL/GenBank/DDBJ databases">
        <title>Genomic Encyclopedia of Type Strains, Phase IV (KMG-IV): sequencing the most valuable type-strain genomes for metagenomic binning, comparative biology and taxonomic classification.</title>
        <authorList>
            <person name="Goeker M."/>
        </authorList>
    </citation>
    <scope>NUCLEOTIDE SEQUENCE [LARGE SCALE GENOMIC DNA]</scope>
    <source>
        <strain evidence="5 6">DSM 24004</strain>
    </source>
</reference>
<evidence type="ECO:0000259" key="4">
    <source>
        <dbReference type="Pfam" id="PF05726"/>
    </source>
</evidence>
<feature type="domain" description="Pirin N-terminal" evidence="3">
    <location>
        <begin position="21"/>
        <end position="120"/>
    </location>
</feature>
<dbReference type="CDD" id="cd02909">
    <property type="entry name" value="cupin_pirin_N"/>
    <property type="match status" value="1"/>
</dbReference>
<dbReference type="EMBL" id="JAGGKS010000002">
    <property type="protein sequence ID" value="MBP1925120.1"/>
    <property type="molecule type" value="Genomic_DNA"/>
</dbReference>
<name>A0ABS4GBR2_9FIRM</name>
<organism evidence="5 6">
    <name type="scientific">Sedimentibacter acidaminivorans</name>
    <dbReference type="NCBI Taxonomy" id="913099"/>
    <lineage>
        <taxon>Bacteria</taxon>
        <taxon>Bacillati</taxon>
        <taxon>Bacillota</taxon>
        <taxon>Tissierellia</taxon>
        <taxon>Sedimentibacter</taxon>
    </lineage>
</organism>
<accession>A0ABS4GBR2</accession>
<keyword evidence="6" id="KW-1185">Reference proteome</keyword>
<protein>
    <submittedName>
        <fullName evidence="5">Redox-sensitive bicupin YhaK (Pirin superfamily)</fullName>
    </submittedName>
</protein>
<gene>
    <name evidence="5" type="ORF">J2Z76_000977</name>
</gene>
<comment type="similarity">
    <text evidence="1 2">Belongs to the pirin family.</text>
</comment>
<dbReference type="PANTHER" id="PTHR13903:SF8">
    <property type="entry name" value="PIRIN"/>
    <property type="match status" value="1"/>
</dbReference>
<dbReference type="Pfam" id="PF05726">
    <property type="entry name" value="Pirin_C"/>
    <property type="match status" value="1"/>
</dbReference>
<dbReference type="InterPro" id="IPR011051">
    <property type="entry name" value="RmlC_Cupin_sf"/>
</dbReference>
<comment type="caution">
    <text evidence="5">The sequence shown here is derived from an EMBL/GenBank/DDBJ whole genome shotgun (WGS) entry which is preliminary data.</text>
</comment>
<evidence type="ECO:0000313" key="6">
    <source>
        <dbReference type="Proteomes" id="UP001519342"/>
    </source>
</evidence>
<feature type="domain" description="Pirin C-terminal" evidence="4">
    <location>
        <begin position="174"/>
        <end position="277"/>
    </location>
</feature>
<evidence type="ECO:0000259" key="3">
    <source>
        <dbReference type="Pfam" id="PF02678"/>
    </source>
</evidence>
<dbReference type="PIRSF" id="PIRSF006232">
    <property type="entry name" value="Pirin"/>
    <property type="match status" value="1"/>
</dbReference>
<dbReference type="Pfam" id="PF02678">
    <property type="entry name" value="Pirin"/>
    <property type="match status" value="1"/>
</dbReference>